<evidence type="ECO:0000256" key="2">
    <source>
        <dbReference type="ARBA" id="ARBA00004294"/>
    </source>
</evidence>
<dbReference type="InterPro" id="IPR001433">
    <property type="entry name" value="OxRdtase_FAD/NAD-bd"/>
</dbReference>
<dbReference type="PROSITE" id="PS51384">
    <property type="entry name" value="FAD_FR"/>
    <property type="match status" value="1"/>
</dbReference>
<comment type="subcellular location">
    <subcellularLocation>
        <location evidence="2">Mitochondrion outer membrane</location>
    </subcellularLocation>
</comment>
<dbReference type="PANTHER" id="PTHR19370">
    <property type="entry name" value="NADH-CYTOCHROME B5 REDUCTASE"/>
    <property type="match status" value="1"/>
</dbReference>
<dbReference type="PRINTS" id="PR00406">
    <property type="entry name" value="CYTB5RDTASE"/>
</dbReference>
<evidence type="ECO:0000256" key="12">
    <source>
        <dbReference type="ARBA" id="ARBA00023128"/>
    </source>
</evidence>
<feature type="binding site" evidence="14">
    <location>
        <position position="102"/>
    </location>
    <ligand>
        <name>FAD</name>
        <dbReference type="ChEBI" id="CHEBI:57692"/>
    </ligand>
</feature>
<feature type="binding site" evidence="14">
    <location>
        <position position="117"/>
    </location>
    <ligand>
        <name>FAD</name>
        <dbReference type="ChEBI" id="CHEBI:57692"/>
    </ligand>
</feature>
<keyword evidence="10" id="KW-0560">Oxidoreductase</keyword>
<dbReference type="EMBL" id="CM035416">
    <property type="protein sequence ID" value="KAH7425826.1"/>
    <property type="molecule type" value="Genomic_DNA"/>
</dbReference>
<keyword evidence="9 15" id="KW-1133">Transmembrane helix</keyword>
<name>A0A8T2TVY2_CERRI</name>
<evidence type="ECO:0000256" key="10">
    <source>
        <dbReference type="ARBA" id="ARBA00023002"/>
    </source>
</evidence>
<keyword evidence="18" id="KW-1185">Reference proteome</keyword>
<dbReference type="OrthoDB" id="432685at2759"/>
<dbReference type="FunFam" id="2.40.30.10:FF:000032">
    <property type="entry name" value="NADH-cytochrome b5 reductase"/>
    <property type="match status" value="1"/>
</dbReference>
<organism evidence="17 18">
    <name type="scientific">Ceratopteris richardii</name>
    <name type="common">Triangle waterfern</name>
    <dbReference type="NCBI Taxonomy" id="49495"/>
    <lineage>
        <taxon>Eukaryota</taxon>
        <taxon>Viridiplantae</taxon>
        <taxon>Streptophyta</taxon>
        <taxon>Embryophyta</taxon>
        <taxon>Tracheophyta</taxon>
        <taxon>Polypodiopsida</taxon>
        <taxon>Polypodiidae</taxon>
        <taxon>Polypodiales</taxon>
        <taxon>Pteridineae</taxon>
        <taxon>Pteridaceae</taxon>
        <taxon>Parkerioideae</taxon>
        <taxon>Ceratopteris</taxon>
    </lineage>
</organism>
<keyword evidence="7" id="KW-1000">Mitochondrion outer membrane</keyword>
<feature type="binding site" evidence="14">
    <location>
        <position position="127"/>
    </location>
    <ligand>
        <name>FAD</name>
        <dbReference type="ChEBI" id="CHEBI:57692"/>
    </ligand>
</feature>
<dbReference type="EC" id="1.6.2.2" evidence="4"/>
<feature type="domain" description="FAD-binding FR-type" evidence="16">
    <location>
        <begin position="47"/>
        <end position="151"/>
    </location>
</feature>
<sequence>MTSMLAHLPDDPIAVAGVAVAVLAVCAGAAYFLLSSKKKSKGCLDPETWRSFRLVKRTQVSHNVVKFRFALPTPTSVLGLPIGQHISCLGKDKDGNEVIKPYTPTTLDSDIGYFDLVIKIYPNGAMSHHFSKLQVGDSLSVRGPKGRFRYTPGSVKAFGMLAGGTGLTPMFQVSRAVLENSKDSTKIYLIYANVTFDDILLKEELDSFQKKYPGRFSVHYVLEKPPQIWNGSIGYISKELIQSFCPAPSSDIQILRCGPQMMNKAMQAHLDALGYSRDMQFQF</sequence>
<dbReference type="AlphaFoldDB" id="A0A8T2TVY2"/>
<keyword evidence="8 14" id="KW-0274">FAD</keyword>
<evidence type="ECO:0000256" key="9">
    <source>
        <dbReference type="ARBA" id="ARBA00022989"/>
    </source>
</evidence>
<evidence type="ECO:0000256" key="15">
    <source>
        <dbReference type="SAM" id="Phobius"/>
    </source>
</evidence>
<keyword evidence="5 14" id="KW-0285">Flavoprotein</keyword>
<reference evidence="17" key="1">
    <citation type="submission" date="2021-08" db="EMBL/GenBank/DDBJ databases">
        <title>WGS assembly of Ceratopteris richardii.</title>
        <authorList>
            <person name="Marchant D.B."/>
            <person name="Chen G."/>
            <person name="Jenkins J."/>
            <person name="Shu S."/>
            <person name="Leebens-Mack J."/>
            <person name="Grimwood J."/>
            <person name="Schmutz J."/>
            <person name="Soltis P."/>
            <person name="Soltis D."/>
            <person name="Chen Z.-H."/>
        </authorList>
    </citation>
    <scope>NUCLEOTIDE SEQUENCE</scope>
    <source>
        <strain evidence="17">Whitten #5841</strain>
        <tissue evidence="17">Leaf</tissue>
    </source>
</reference>
<evidence type="ECO:0000256" key="3">
    <source>
        <dbReference type="ARBA" id="ARBA00006105"/>
    </source>
</evidence>
<dbReference type="GO" id="GO:0022900">
    <property type="term" value="P:electron transport chain"/>
    <property type="evidence" value="ECO:0007669"/>
    <property type="project" value="TreeGrafter"/>
</dbReference>
<dbReference type="Proteomes" id="UP000825935">
    <property type="component" value="Chromosome 11"/>
</dbReference>
<evidence type="ECO:0000256" key="4">
    <source>
        <dbReference type="ARBA" id="ARBA00012011"/>
    </source>
</evidence>
<dbReference type="InterPro" id="IPR017938">
    <property type="entry name" value="Riboflavin_synthase-like_b-brl"/>
</dbReference>
<evidence type="ECO:0000256" key="5">
    <source>
        <dbReference type="ARBA" id="ARBA00022630"/>
    </source>
</evidence>
<dbReference type="Gene3D" id="2.40.30.10">
    <property type="entry name" value="Translation factors"/>
    <property type="match status" value="1"/>
</dbReference>
<dbReference type="InterPro" id="IPR001834">
    <property type="entry name" value="CBR-like"/>
</dbReference>
<keyword evidence="6 15" id="KW-0812">Transmembrane</keyword>
<dbReference type="Pfam" id="PF00175">
    <property type="entry name" value="NAD_binding_1"/>
    <property type="match status" value="1"/>
</dbReference>
<evidence type="ECO:0000256" key="14">
    <source>
        <dbReference type="PIRSR" id="PIRSR601834-1"/>
    </source>
</evidence>
<dbReference type="SUPFAM" id="SSF63380">
    <property type="entry name" value="Riboflavin synthase domain-like"/>
    <property type="match status" value="1"/>
</dbReference>
<feature type="binding site" evidence="14">
    <location>
        <position position="168"/>
    </location>
    <ligand>
        <name>FAD</name>
        <dbReference type="ChEBI" id="CHEBI:57692"/>
    </ligand>
</feature>
<evidence type="ECO:0000259" key="16">
    <source>
        <dbReference type="PROSITE" id="PS51384"/>
    </source>
</evidence>
<comment type="similarity">
    <text evidence="3">Belongs to the flavoprotein pyridine nucleotide cytochrome reductase family.</text>
</comment>
<comment type="caution">
    <text evidence="17">The sequence shown here is derived from an EMBL/GenBank/DDBJ whole genome shotgun (WGS) entry which is preliminary data.</text>
</comment>
<dbReference type="CDD" id="cd06183">
    <property type="entry name" value="cyt_b5_reduct_like"/>
    <property type="match status" value="1"/>
</dbReference>
<dbReference type="InterPro" id="IPR039261">
    <property type="entry name" value="FNR_nucleotide-bd"/>
</dbReference>
<protein>
    <recommendedName>
        <fullName evidence="4">cytochrome-b5 reductase</fullName>
        <ecNumber evidence="4">1.6.2.2</ecNumber>
    </recommendedName>
</protein>
<evidence type="ECO:0000256" key="7">
    <source>
        <dbReference type="ARBA" id="ARBA00022787"/>
    </source>
</evidence>
<evidence type="ECO:0000256" key="13">
    <source>
        <dbReference type="ARBA" id="ARBA00023136"/>
    </source>
</evidence>
<feature type="transmembrane region" description="Helical" evidence="15">
    <location>
        <begin position="12"/>
        <end position="34"/>
    </location>
</feature>
<keyword evidence="13 15" id="KW-0472">Membrane</keyword>
<dbReference type="Pfam" id="PF00970">
    <property type="entry name" value="FAD_binding_6"/>
    <property type="match status" value="1"/>
</dbReference>
<dbReference type="GO" id="GO:0090524">
    <property type="term" value="F:cytochrome-b5 reductase activity, acting on NADH"/>
    <property type="evidence" value="ECO:0007669"/>
    <property type="project" value="UniProtKB-EC"/>
</dbReference>
<dbReference type="InterPro" id="IPR017927">
    <property type="entry name" value="FAD-bd_FR_type"/>
</dbReference>
<dbReference type="PANTHER" id="PTHR19370:SF184">
    <property type="entry name" value="NADH-CYTOCHROME B5 REDUCTASE-LIKE"/>
    <property type="match status" value="1"/>
</dbReference>
<evidence type="ECO:0000256" key="8">
    <source>
        <dbReference type="ARBA" id="ARBA00022827"/>
    </source>
</evidence>
<dbReference type="GO" id="GO:0005741">
    <property type="term" value="C:mitochondrial outer membrane"/>
    <property type="evidence" value="ECO:0007669"/>
    <property type="project" value="UniProtKB-SubCell"/>
</dbReference>
<dbReference type="FunFam" id="3.40.50.80:FF:000019">
    <property type="entry name" value="NADH-cytochrome b5 reductase"/>
    <property type="match status" value="1"/>
</dbReference>
<evidence type="ECO:0000256" key="1">
    <source>
        <dbReference type="ARBA" id="ARBA00001974"/>
    </source>
</evidence>
<proteinExistence type="inferred from homology"/>
<dbReference type="Gene3D" id="3.40.50.80">
    <property type="entry name" value="Nucleotide-binding domain of ferredoxin-NADP reductase (FNR) module"/>
    <property type="match status" value="1"/>
</dbReference>
<accession>A0A8T2TVY2</accession>
<comment type="cofactor">
    <cofactor evidence="1 14">
        <name>FAD</name>
        <dbReference type="ChEBI" id="CHEBI:57692"/>
    </cofactor>
</comment>
<gene>
    <name evidence="17" type="ORF">KP509_11G072600</name>
</gene>
<keyword evidence="12" id="KW-0496">Mitochondrion</keyword>
<feature type="binding site" evidence="14">
    <location>
        <position position="126"/>
    </location>
    <ligand>
        <name>FAD</name>
        <dbReference type="ChEBI" id="CHEBI:57692"/>
    </ligand>
</feature>
<evidence type="ECO:0000256" key="6">
    <source>
        <dbReference type="ARBA" id="ARBA00022692"/>
    </source>
</evidence>
<dbReference type="InterPro" id="IPR008333">
    <property type="entry name" value="Cbr1-like_FAD-bd_dom"/>
</dbReference>
<evidence type="ECO:0000313" key="18">
    <source>
        <dbReference type="Proteomes" id="UP000825935"/>
    </source>
</evidence>
<dbReference type="OMA" id="VQIFMCG"/>
<dbReference type="SUPFAM" id="SSF52343">
    <property type="entry name" value="Ferredoxin reductase-like, C-terminal NADP-linked domain"/>
    <property type="match status" value="1"/>
</dbReference>
<evidence type="ECO:0000313" key="17">
    <source>
        <dbReference type="EMBL" id="KAH7425826.1"/>
    </source>
</evidence>
<feature type="binding site" evidence="14">
    <location>
        <position position="101"/>
    </location>
    <ligand>
        <name>FAD</name>
        <dbReference type="ChEBI" id="CHEBI:57692"/>
    </ligand>
</feature>
<feature type="binding site" evidence="14">
    <location>
        <position position="119"/>
    </location>
    <ligand>
        <name>FAD</name>
        <dbReference type="ChEBI" id="CHEBI:57692"/>
    </ligand>
</feature>
<evidence type="ECO:0000256" key="11">
    <source>
        <dbReference type="ARBA" id="ARBA00023027"/>
    </source>
</evidence>
<keyword evidence="11" id="KW-0520">NAD</keyword>